<evidence type="ECO:0000256" key="1">
    <source>
        <dbReference type="ARBA" id="ARBA00022692"/>
    </source>
</evidence>
<dbReference type="InterPro" id="IPR020846">
    <property type="entry name" value="MFS_dom"/>
</dbReference>
<feature type="transmembrane region" description="Helical" evidence="4">
    <location>
        <begin position="103"/>
        <end position="120"/>
    </location>
</feature>
<reference evidence="6 7" key="1">
    <citation type="submission" date="2024-01" db="EMBL/GenBank/DDBJ databases">
        <title>Novel species of the genus Luteimonas isolated from rivers.</title>
        <authorList>
            <person name="Lu H."/>
        </authorList>
    </citation>
    <scope>NUCLEOTIDE SEQUENCE [LARGE SCALE GENOMIC DNA]</scope>
    <source>
        <strain evidence="6 7">FXH3W</strain>
    </source>
</reference>
<comment type="caution">
    <text evidence="6">The sequence shown here is derived from an EMBL/GenBank/DDBJ whole genome shotgun (WGS) entry which is preliminary data.</text>
</comment>
<organism evidence="6 7">
    <name type="scientific">Aquilutibacter rugosus</name>
    <dbReference type="NCBI Taxonomy" id="3115820"/>
    <lineage>
        <taxon>Bacteria</taxon>
        <taxon>Pseudomonadati</taxon>
        <taxon>Pseudomonadota</taxon>
        <taxon>Gammaproteobacteria</taxon>
        <taxon>Lysobacterales</taxon>
        <taxon>Lysobacteraceae</taxon>
        <taxon>Aquilutibacter</taxon>
    </lineage>
</organism>
<dbReference type="PANTHER" id="PTHR23518">
    <property type="entry name" value="C-METHYLTRANSFERASE"/>
    <property type="match status" value="1"/>
</dbReference>
<evidence type="ECO:0000256" key="2">
    <source>
        <dbReference type="ARBA" id="ARBA00022989"/>
    </source>
</evidence>
<dbReference type="EMBL" id="JAZHBO010000002">
    <property type="protein sequence ID" value="MEF2155829.1"/>
    <property type="molecule type" value="Genomic_DNA"/>
</dbReference>
<dbReference type="Pfam" id="PF07690">
    <property type="entry name" value="MFS_1"/>
    <property type="match status" value="1"/>
</dbReference>
<evidence type="ECO:0000259" key="5">
    <source>
        <dbReference type="PROSITE" id="PS50850"/>
    </source>
</evidence>
<dbReference type="InterPro" id="IPR036259">
    <property type="entry name" value="MFS_trans_sf"/>
</dbReference>
<keyword evidence="1 4" id="KW-0812">Transmembrane</keyword>
<protein>
    <submittedName>
        <fullName evidence="6">MFS transporter</fullName>
    </submittedName>
</protein>
<gene>
    <name evidence="6" type="ORF">V3390_06220</name>
</gene>
<evidence type="ECO:0000313" key="7">
    <source>
        <dbReference type="Proteomes" id="UP001356170"/>
    </source>
</evidence>
<feature type="transmembrane region" description="Helical" evidence="4">
    <location>
        <begin position="62"/>
        <end position="82"/>
    </location>
</feature>
<dbReference type="PROSITE" id="PS50850">
    <property type="entry name" value="MFS"/>
    <property type="match status" value="1"/>
</dbReference>
<evidence type="ECO:0000256" key="3">
    <source>
        <dbReference type="ARBA" id="ARBA00023136"/>
    </source>
</evidence>
<keyword evidence="3 4" id="KW-0472">Membrane</keyword>
<sequence length="195" mass="20913">MDRFGKGIRGAPRDALIADVTSNENRGAAFGLRQSMDTVGAVLGPLFAVVLLSYWVDDILQVLWFAVIPAFLCVLLIIFGLSEPPNAAKAARLPITREGLRKLGRPFWIVAMVGGFLSLARFSEAFLVLRGSQIGMSNAHVPLLMVVMSLVYSLSAYPVGLMADRMSRKGLLALGMLALAAADIVLARTLTQPGV</sequence>
<keyword evidence="7" id="KW-1185">Reference proteome</keyword>
<dbReference type="PANTHER" id="PTHR23518:SF2">
    <property type="entry name" value="MAJOR FACILITATOR SUPERFAMILY TRANSPORTER"/>
    <property type="match status" value="1"/>
</dbReference>
<proteinExistence type="predicted"/>
<feature type="transmembrane region" description="Helical" evidence="4">
    <location>
        <begin position="38"/>
        <end position="56"/>
    </location>
</feature>
<feature type="domain" description="Major facilitator superfamily (MFS) profile" evidence="5">
    <location>
        <begin position="1"/>
        <end position="195"/>
    </location>
</feature>
<dbReference type="InterPro" id="IPR011701">
    <property type="entry name" value="MFS"/>
</dbReference>
<dbReference type="Proteomes" id="UP001356170">
    <property type="component" value="Unassembled WGS sequence"/>
</dbReference>
<keyword evidence="2 4" id="KW-1133">Transmembrane helix</keyword>
<dbReference type="RefSeq" id="WP_331703817.1">
    <property type="nucleotide sequence ID" value="NZ_JAZHBO010000002.1"/>
</dbReference>
<feature type="transmembrane region" description="Helical" evidence="4">
    <location>
        <begin position="140"/>
        <end position="159"/>
    </location>
</feature>
<dbReference type="Gene3D" id="1.20.1250.20">
    <property type="entry name" value="MFS general substrate transporter like domains"/>
    <property type="match status" value="2"/>
</dbReference>
<evidence type="ECO:0000256" key="4">
    <source>
        <dbReference type="SAM" id="Phobius"/>
    </source>
</evidence>
<feature type="transmembrane region" description="Helical" evidence="4">
    <location>
        <begin position="171"/>
        <end position="190"/>
    </location>
</feature>
<name>A0ABU7UZ81_9GAMM</name>
<accession>A0ABU7UZ81</accession>
<evidence type="ECO:0000313" key="6">
    <source>
        <dbReference type="EMBL" id="MEF2155829.1"/>
    </source>
</evidence>
<dbReference type="SUPFAM" id="SSF103473">
    <property type="entry name" value="MFS general substrate transporter"/>
    <property type="match status" value="1"/>
</dbReference>